<dbReference type="RefSeq" id="WP_166664065.1">
    <property type="nucleotide sequence ID" value="NZ_SOCP01000004.1"/>
</dbReference>
<evidence type="ECO:0000256" key="2">
    <source>
        <dbReference type="ARBA" id="ARBA00022801"/>
    </source>
</evidence>
<dbReference type="InterPro" id="IPR029000">
    <property type="entry name" value="Cyclophilin-like_dom_sf"/>
</dbReference>
<dbReference type="AlphaFoldDB" id="A0A4V3FU52"/>
<dbReference type="Pfam" id="PF02682">
    <property type="entry name" value="CT_C_D"/>
    <property type="match status" value="1"/>
</dbReference>
<dbReference type="GO" id="GO:0005524">
    <property type="term" value="F:ATP binding"/>
    <property type="evidence" value="ECO:0007669"/>
    <property type="project" value="UniProtKB-KW"/>
</dbReference>
<evidence type="ECO:0000259" key="5">
    <source>
        <dbReference type="SMART" id="SM00796"/>
    </source>
</evidence>
<feature type="domain" description="Carboxyltransferase" evidence="6">
    <location>
        <begin position="237"/>
        <end position="510"/>
    </location>
</feature>
<dbReference type="NCBIfam" id="TIGR00370">
    <property type="entry name" value="5-oxoprolinase subunit PxpB"/>
    <property type="match status" value="1"/>
</dbReference>
<keyword evidence="2" id="KW-0378">Hydrolase</keyword>
<proteinExistence type="predicted"/>
<dbReference type="Gene3D" id="3.30.1360.40">
    <property type="match status" value="1"/>
</dbReference>
<dbReference type="GO" id="GO:0016787">
    <property type="term" value="F:hydrolase activity"/>
    <property type="evidence" value="ECO:0007669"/>
    <property type="project" value="UniProtKB-KW"/>
</dbReference>
<evidence type="ECO:0000313" key="8">
    <source>
        <dbReference type="Proteomes" id="UP000294927"/>
    </source>
</evidence>
<dbReference type="SUPFAM" id="SSF50891">
    <property type="entry name" value="Cyclophilin-like"/>
    <property type="match status" value="2"/>
</dbReference>
<evidence type="ECO:0000259" key="6">
    <source>
        <dbReference type="SMART" id="SM00797"/>
    </source>
</evidence>
<comment type="caution">
    <text evidence="7">The sequence shown here is derived from an EMBL/GenBank/DDBJ whole genome shotgun (WGS) entry which is preliminary data.</text>
</comment>
<dbReference type="SMART" id="SM00797">
    <property type="entry name" value="AHS2"/>
    <property type="match status" value="1"/>
</dbReference>
<feature type="domain" description="Carboxyltransferase" evidence="5">
    <location>
        <begin position="1"/>
        <end position="186"/>
    </location>
</feature>
<dbReference type="Gene3D" id="2.40.100.10">
    <property type="entry name" value="Cyclophilin-like"/>
    <property type="match status" value="2"/>
</dbReference>
<dbReference type="PANTHER" id="PTHR43309">
    <property type="entry name" value="5-OXOPROLINASE SUBUNIT C"/>
    <property type="match status" value="1"/>
</dbReference>
<keyword evidence="8" id="KW-1185">Reference proteome</keyword>
<evidence type="ECO:0000256" key="4">
    <source>
        <dbReference type="SAM" id="MobiDB-lite"/>
    </source>
</evidence>
<dbReference type="InterPro" id="IPR003833">
    <property type="entry name" value="CT_C_D"/>
</dbReference>
<dbReference type="PANTHER" id="PTHR43309:SF3">
    <property type="entry name" value="5-OXOPROLINASE SUBUNIT C"/>
    <property type="match status" value="1"/>
</dbReference>
<feature type="region of interest" description="Disordered" evidence="4">
    <location>
        <begin position="487"/>
        <end position="511"/>
    </location>
</feature>
<keyword evidence="3" id="KW-0067">ATP-binding</keyword>
<accession>A0A4V3FU52</accession>
<evidence type="ECO:0000256" key="3">
    <source>
        <dbReference type="ARBA" id="ARBA00022840"/>
    </source>
</evidence>
<keyword evidence="1" id="KW-0547">Nucleotide-binding</keyword>
<gene>
    <name evidence="7" type="ORF">CLV71_104369</name>
</gene>
<dbReference type="EMBL" id="SOCP01000004">
    <property type="protein sequence ID" value="TDV53901.1"/>
    <property type="molecule type" value="Genomic_DNA"/>
</dbReference>
<dbReference type="Proteomes" id="UP000294927">
    <property type="component" value="Unassembled WGS sequence"/>
</dbReference>
<sequence>MKVRRCGETALLVETEDVLGWYSALTARPLPGVVDLVPAARTVLVRYESTVDFERLVARLSEVTPASAAVTGESVAIPVQYDGEDLAEVAAASGLSADEVVSVHSGAEYTVAFTGFAPGFGYLTGLDERLRLPRRETPRTRVPAGAVAVAGEYTGVYPRPSPGGWHLLGHTTAPLWDPSREPPALLVPGTKVRFEPVSSLPSPQPRTPPADAPGAIEIVHCGPLGTVQDAGRPGYASLGVGHSGFADPESATLANRLVGNLPSAACLELSFGATLRFLAQARVVVTGATCVLARDSRAEAMNAPFDVTAGETLTIGPASVGLRTYVAVRGGLAVAPTLGSRSTDVLAGLGPDTLSPGMTLPVGDAVDGPPPAVEVAPVRSQSAEDLEIHVQPGPRDDWFTDDALSQLFGSRYEVTAESNRVGVRLSGPALSRCRDGELPSEGMVAGSVQIPPSGQPIVFLADHPVTGGYPVIAVVCAADLARMAQARPGQGVRFTRSGRQRRSAARSPRGT</sequence>
<dbReference type="InterPro" id="IPR052708">
    <property type="entry name" value="PxpC"/>
</dbReference>
<dbReference type="SMART" id="SM00796">
    <property type="entry name" value="AHS1"/>
    <property type="match status" value="1"/>
</dbReference>
<organism evidence="7 8">
    <name type="scientific">Actinophytocola oryzae</name>
    <dbReference type="NCBI Taxonomy" id="502181"/>
    <lineage>
        <taxon>Bacteria</taxon>
        <taxon>Bacillati</taxon>
        <taxon>Actinomycetota</taxon>
        <taxon>Actinomycetes</taxon>
        <taxon>Pseudonocardiales</taxon>
        <taxon>Pseudonocardiaceae</taxon>
    </lineage>
</organism>
<evidence type="ECO:0000256" key="1">
    <source>
        <dbReference type="ARBA" id="ARBA00022741"/>
    </source>
</evidence>
<protein>
    <submittedName>
        <fullName evidence="7">KipI family sensor histidine kinase inhibitor</fullName>
    </submittedName>
</protein>
<dbReference type="SUPFAM" id="SSF160467">
    <property type="entry name" value="PH0987 N-terminal domain-like"/>
    <property type="match status" value="1"/>
</dbReference>
<dbReference type="InterPro" id="IPR003778">
    <property type="entry name" value="CT_A_B"/>
</dbReference>
<reference evidence="7 8" key="1">
    <citation type="submission" date="2019-03" db="EMBL/GenBank/DDBJ databases">
        <title>Genomic Encyclopedia of Archaeal and Bacterial Type Strains, Phase II (KMG-II): from individual species to whole genera.</title>
        <authorList>
            <person name="Goeker M."/>
        </authorList>
    </citation>
    <scope>NUCLEOTIDE SEQUENCE [LARGE SCALE GENOMIC DNA]</scope>
    <source>
        <strain evidence="7 8">DSM 45499</strain>
    </source>
</reference>
<dbReference type="InterPro" id="IPR010016">
    <property type="entry name" value="PxpB"/>
</dbReference>
<dbReference type="Pfam" id="PF02626">
    <property type="entry name" value="CT_A_B"/>
    <property type="match status" value="1"/>
</dbReference>
<evidence type="ECO:0000313" key="7">
    <source>
        <dbReference type="EMBL" id="TDV53901.1"/>
    </source>
</evidence>
<name>A0A4V3FU52_9PSEU</name>
<dbReference type="NCBIfam" id="TIGR00724">
    <property type="entry name" value="urea_amlyse_rel"/>
    <property type="match status" value="1"/>
</dbReference>